<dbReference type="InterPro" id="IPR033467">
    <property type="entry name" value="Tesmin/TSO1-like_CXC"/>
</dbReference>
<evidence type="ECO:0000313" key="3">
    <source>
        <dbReference type="EMBL" id="GIY69276.1"/>
    </source>
</evidence>
<feature type="region of interest" description="Disordered" evidence="1">
    <location>
        <begin position="234"/>
        <end position="259"/>
    </location>
</feature>
<feature type="compositionally biased region" description="Basic and acidic residues" evidence="1">
    <location>
        <begin position="1"/>
        <end position="13"/>
    </location>
</feature>
<dbReference type="EMBL" id="BPLQ01013031">
    <property type="protein sequence ID" value="GIY69276.1"/>
    <property type="molecule type" value="Genomic_DNA"/>
</dbReference>
<feature type="compositionally biased region" description="Polar residues" evidence="1">
    <location>
        <begin position="14"/>
        <end position="25"/>
    </location>
</feature>
<dbReference type="SMART" id="SM01114">
    <property type="entry name" value="CXC"/>
    <property type="match status" value="1"/>
</dbReference>
<dbReference type="AlphaFoldDB" id="A0AAV4VFY3"/>
<gene>
    <name evidence="3" type="primary">AVEN_41804_1</name>
    <name evidence="3" type="ORF">CDAR_284182</name>
</gene>
<evidence type="ECO:0000259" key="2">
    <source>
        <dbReference type="SMART" id="SM01114"/>
    </source>
</evidence>
<protein>
    <submittedName>
        <fullName evidence="3">CXC domain-containing protein</fullName>
    </submittedName>
</protein>
<reference evidence="3 4" key="1">
    <citation type="submission" date="2021-06" db="EMBL/GenBank/DDBJ databases">
        <title>Caerostris darwini draft genome.</title>
        <authorList>
            <person name="Kono N."/>
            <person name="Arakawa K."/>
        </authorList>
    </citation>
    <scope>NUCLEOTIDE SEQUENCE [LARGE SCALE GENOMIC DNA]</scope>
</reference>
<feature type="region of interest" description="Disordered" evidence="1">
    <location>
        <begin position="1225"/>
        <end position="1246"/>
    </location>
</feature>
<keyword evidence="4" id="KW-1185">Reference proteome</keyword>
<evidence type="ECO:0000313" key="4">
    <source>
        <dbReference type="Proteomes" id="UP001054837"/>
    </source>
</evidence>
<feature type="compositionally biased region" description="Polar residues" evidence="1">
    <location>
        <begin position="124"/>
        <end position="138"/>
    </location>
</feature>
<organism evidence="3 4">
    <name type="scientific">Caerostris darwini</name>
    <dbReference type="NCBI Taxonomy" id="1538125"/>
    <lineage>
        <taxon>Eukaryota</taxon>
        <taxon>Metazoa</taxon>
        <taxon>Ecdysozoa</taxon>
        <taxon>Arthropoda</taxon>
        <taxon>Chelicerata</taxon>
        <taxon>Arachnida</taxon>
        <taxon>Araneae</taxon>
        <taxon>Araneomorphae</taxon>
        <taxon>Entelegynae</taxon>
        <taxon>Araneoidea</taxon>
        <taxon>Araneidae</taxon>
        <taxon>Caerostris</taxon>
    </lineage>
</organism>
<dbReference type="Proteomes" id="UP001054837">
    <property type="component" value="Unassembled WGS sequence"/>
</dbReference>
<proteinExistence type="predicted"/>
<feature type="compositionally biased region" description="Polar residues" evidence="1">
    <location>
        <begin position="147"/>
        <end position="156"/>
    </location>
</feature>
<feature type="domain" description="Tesmin/TSO1-like CXC" evidence="2">
    <location>
        <begin position="1019"/>
        <end position="1059"/>
    </location>
</feature>
<feature type="region of interest" description="Disordered" evidence="1">
    <location>
        <begin position="123"/>
        <end position="156"/>
    </location>
</feature>
<feature type="region of interest" description="Disordered" evidence="1">
    <location>
        <begin position="349"/>
        <end position="401"/>
    </location>
</feature>
<accession>A0AAV4VFY3</accession>
<feature type="compositionally biased region" description="Polar residues" evidence="1">
    <location>
        <begin position="1232"/>
        <end position="1246"/>
    </location>
</feature>
<comment type="caution">
    <text evidence="3">The sequence shown here is derived from an EMBL/GenBank/DDBJ whole genome shotgun (WGS) entry which is preliminary data.</text>
</comment>
<feature type="region of interest" description="Disordered" evidence="1">
    <location>
        <begin position="1"/>
        <end position="25"/>
    </location>
</feature>
<feature type="compositionally biased region" description="Polar residues" evidence="1">
    <location>
        <begin position="237"/>
        <end position="259"/>
    </location>
</feature>
<feature type="compositionally biased region" description="Low complexity" evidence="1">
    <location>
        <begin position="360"/>
        <end position="393"/>
    </location>
</feature>
<evidence type="ECO:0000256" key="1">
    <source>
        <dbReference type="SAM" id="MobiDB-lite"/>
    </source>
</evidence>
<sequence>MYSNRDPADDTNQKRNIQKTTTSDSTSNTFKQIFLQSSTSSGCSTSSGSSANANLAWMTSVFSGTNIPDTLVENINSNTINSSDSQIQETRKFTQLINKKQCKRSRNTSNRLNVVKRTLDITGDSASNTTRKSSSNTEEIQKKLQRSELTVESSNTAPTQRINFIPTANSTIAYNTASVPSTISNTVVNNSNTAPLYLILPPNSESSLKNPNYSHYFLILNNNNAQPNQLNLIPSSGVASNANSSTNTQTQKDTLSFSDNNTKNVSQSNILLHQNALQFKQINLGQSSTSTTATNTVNSNVKYHVIPQLILQPNSVAGNSNQSDICFLKPISVASNVLNTSVSMNQSVSASKVHDSTVNSISTSSSQSSYNSEPSASSKADTKTKTLQAKTKQVPPKPIKNISLGKDKYAIQQISIPVKMGDSNKEQNDCIDLHKTNEDYPGGKTISEIKLTENLTPNSKELQINGASNSQVIFNVLPEITNSIKPKHINNINFVPITMNTDSKIKQPTYHILKNTNTVVSNQMPLSVNTQPINVNVFPISETLEMNKNIHSRNTVKLVDIIDNQSTPDSNLEVQNDCVQIKVGNTQNKSLATLQELFPPPISMVPVCIIPPTQTINQVNTSKILILKGPGQQNIFHHKMQINPIPTRLRPNLKKATMKFKKLGRRKTVRELLQERKQTLSKQTNNKMRREIRVLRPILKLPVNTFCQSTTTPTITNVSKLNEASCSTNSTTSTSKRPNILLLPSSSKLAEKNSLDDYLQSVFRNEQEASCSEEFSGIESIEGGVSPYLSSTLNRKDYRPRHYDMSQLNIGYFRVDDDIDSCGRFRSKFKVIFSKRQFLYDFPVSRCNQFGLKSTAVWEQMARIAVSFKSVVSMNLSERTVQISINTPPAITLGRLKARSGVIANATIYDTPVESSSSWGSMIRSTFHHKIVLRKRQAGKLRSFLCHFDDRFITLTSLGVCDNGISNASELSIFEGELSPTTLKKSFSKNKKSGIRRLSRWDSPVSDDLKAFGEEELLLPNQMCSCRISCRSVRCSCVKVAKSCSSICDCINCDNPLNILESIGLNLNFSLSDCCLFQNIYQIPRLISFLKKEVKLTCCNTFAHVQDCIPGTVLCPNIDCNVQVEFSWCRKMVCYPERNPRNHCSFCGQCCFSNGRHCMTCNRCYVVSSKSPGCPTCKEKTPFNSFHEYDKNCHIDQTDRRSENKPNQKPEIIILDSYSLAKTSDTTENHNEVSNMHDSPNIITID</sequence>
<name>A0AAV4VFY3_9ARAC</name>